<keyword evidence="5 11" id="KW-0375">Hydrogen ion transport</keyword>
<dbReference type="Gene3D" id="1.20.120.610">
    <property type="entry name" value="lithium bound rotor ring of v- atpase"/>
    <property type="match status" value="1"/>
</dbReference>
<dbReference type="AlphaFoldDB" id="A0A1V6TVV7"/>
<keyword evidence="8 11" id="KW-0472">Membrane</keyword>
<evidence type="ECO:0000313" key="14">
    <source>
        <dbReference type="Proteomes" id="UP000191342"/>
    </source>
</evidence>
<feature type="transmembrane region" description="Helical" evidence="11">
    <location>
        <begin position="103"/>
        <end position="124"/>
    </location>
</feature>
<keyword evidence="14" id="KW-1185">Reference proteome</keyword>
<keyword evidence="7 11" id="KW-0406">Ion transport</keyword>
<dbReference type="CDD" id="cd18175">
    <property type="entry name" value="ATP-synt_Vo_c_ATP6C_rpt1"/>
    <property type="match status" value="1"/>
</dbReference>
<dbReference type="Proteomes" id="UP000191342">
    <property type="component" value="Unassembled WGS sequence"/>
</dbReference>
<evidence type="ECO:0000256" key="5">
    <source>
        <dbReference type="ARBA" id="ARBA00022781"/>
    </source>
</evidence>
<keyword evidence="11" id="KW-0926">Vacuole</keyword>
<evidence type="ECO:0000259" key="12">
    <source>
        <dbReference type="Pfam" id="PF00137"/>
    </source>
</evidence>
<dbReference type="InterPro" id="IPR002379">
    <property type="entry name" value="ATPase_proteolipid_c-like_dom"/>
</dbReference>
<dbReference type="InterPro" id="IPR000245">
    <property type="entry name" value="ATPase_proteolipid_csu"/>
</dbReference>
<dbReference type="PRINTS" id="PR00122">
    <property type="entry name" value="VACATPASE"/>
</dbReference>
<dbReference type="InterPro" id="IPR011555">
    <property type="entry name" value="ATPase_proteolipid_su_C_euk"/>
</dbReference>
<reference evidence="14" key="1">
    <citation type="journal article" date="2017" name="Nat. Microbiol.">
        <title>Global analysis of biosynthetic gene clusters reveals vast potential of secondary metabolite production in Penicillium species.</title>
        <authorList>
            <person name="Nielsen J.C."/>
            <person name="Grijseels S."/>
            <person name="Prigent S."/>
            <person name="Ji B."/>
            <person name="Dainat J."/>
            <person name="Nielsen K.F."/>
            <person name="Frisvad J.C."/>
            <person name="Workman M."/>
            <person name="Nielsen J."/>
        </authorList>
    </citation>
    <scope>NUCLEOTIDE SEQUENCE [LARGE SCALE GENOMIC DNA]</scope>
    <source>
        <strain evidence="14">IBT 14082</strain>
    </source>
</reference>
<feature type="domain" description="V-ATPase proteolipid subunit C-like" evidence="12">
    <location>
        <begin position="64"/>
        <end position="122"/>
    </location>
</feature>
<comment type="function">
    <text evidence="9">Proton-conducting pore forming subunit of the V0 complex of vacuolar(H+)-ATPase (V-ATPase), a multisubunit enzyme composed of a peripheral complex (V1) that hydrolyzes ATP and a membrane integral complex (V0) that translocates protons. V-ATPase is responsible for acidifying and maintaining the pH of intracellular compartments.</text>
</comment>
<proteinExistence type="inferred from homology"/>
<keyword evidence="4 11" id="KW-0812">Transmembrane</keyword>
<comment type="function">
    <text evidence="11">Proton-conducting pore forming of the V0 complex of vacuolar(H+)-ATPase (V-ATPase), a multisubunit enzyme composed of a peripheral complex (V1) that hydrolyzes ATP and a membrane integral complex (V0) that translocates protons. V-ATPase is responsible for acidifying and maintaining the pH of intracellular compartments.</text>
</comment>
<dbReference type="SUPFAM" id="SSF81333">
    <property type="entry name" value="F1F0 ATP synthase subunit C"/>
    <property type="match status" value="2"/>
</dbReference>
<dbReference type="GO" id="GO:0046961">
    <property type="term" value="F:proton-transporting ATPase activity, rotational mechanism"/>
    <property type="evidence" value="ECO:0007669"/>
    <property type="project" value="InterPro"/>
</dbReference>
<organism evidence="13 14">
    <name type="scientific">Penicillium flavigenum</name>
    <dbReference type="NCBI Taxonomy" id="254877"/>
    <lineage>
        <taxon>Eukaryota</taxon>
        <taxon>Fungi</taxon>
        <taxon>Dikarya</taxon>
        <taxon>Ascomycota</taxon>
        <taxon>Pezizomycotina</taxon>
        <taxon>Eurotiomycetes</taxon>
        <taxon>Eurotiomycetidae</taxon>
        <taxon>Eurotiales</taxon>
        <taxon>Aspergillaceae</taxon>
        <taxon>Penicillium</taxon>
    </lineage>
</organism>
<dbReference type="GO" id="GO:0005774">
    <property type="term" value="C:vacuolar membrane"/>
    <property type="evidence" value="ECO:0007669"/>
    <property type="project" value="UniProtKB-SubCell"/>
</dbReference>
<dbReference type="EMBL" id="MLQL01000003">
    <property type="protein sequence ID" value="OQE30512.1"/>
    <property type="molecule type" value="Genomic_DNA"/>
</dbReference>
<dbReference type="InterPro" id="IPR035921">
    <property type="entry name" value="F/V-ATP_Csub_sf"/>
</dbReference>
<dbReference type="NCBIfam" id="TIGR01100">
    <property type="entry name" value="V_ATP_synt_C"/>
    <property type="match status" value="1"/>
</dbReference>
<comment type="subcellular location">
    <subcellularLocation>
        <location evidence="1 11">Vacuole membrane</location>
        <topology evidence="1 11">Multi-pass membrane protein</topology>
    </subcellularLocation>
</comment>
<keyword evidence="6 11" id="KW-1133">Transmembrane helix</keyword>
<protein>
    <recommendedName>
        <fullName evidence="11">V-type proton ATPase proteolipid subunit</fullName>
    </recommendedName>
</protein>
<gene>
    <name evidence="13" type="ORF">PENFLA_c003G03736</name>
</gene>
<keyword evidence="3 11" id="KW-0813">Transport</keyword>
<dbReference type="FunFam" id="1.20.120.610:FF:000001">
    <property type="entry name" value="V-type proton ATPase proteolipid subunit"/>
    <property type="match status" value="1"/>
</dbReference>
<evidence type="ECO:0000256" key="10">
    <source>
        <dbReference type="ARBA" id="ARBA00046480"/>
    </source>
</evidence>
<evidence type="ECO:0000313" key="13">
    <source>
        <dbReference type="EMBL" id="OQE30512.1"/>
    </source>
</evidence>
<evidence type="ECO:0000256" key="1">
    <source>
        <dbReference type="ARBA" id="ARBA00004128"/>
    </source>
</evidence>
<feature type="transmembrane region" description="Helical" evidence="11">
    <location>
        <begin position="136"/>
        <end position="161"/>
    </location>
</feature>
<dbReference type="PANTHER" id="PTHR10263">
    <property type="entry name" value="V-TYPE PROTON ATPASE PROTEOLIPID SUBUNIT"/>
    <property type="match status" value="1"/>
</dbReference>
<comment type="caution">
    <text evidence="13">The sequence shown here is derived from an EMBL/GenBank/DDBJ whole genome shotgun (WGS) entry which is preliminary data.</text>
</comment>
<comment type="similarity">
    <text evidence="2 11">Belongs to the V-ATPase proteolipid subunit family.</text>
</comment>
<evidence type="ECO:0000256" key="4">
    <source>
        <dbReference type="ARBA" id="ARBA00022692"/>
    </source>
</evidence>
<dbReference type="Pfam" id="PF00137">
    <property type="entry name" value="ATP-synt_C"/>
    <property type="match status" value="2"/>
</dbReference>
<name>A0A1V6TVV7_9EURO</name>
<evidence type="ECO:0000256" key="11">
    <source>
        <dbReference type="RuleBase" id="RU363060"/>
    </source>
</evidence>
<sequence length="207" mass="21355">MFAVDLQASGLSILPDRIQVSLPTSGVSISLLKLKLLFENLVGLSFIKMATELCPVYAPFFGALGCTSAIVFTCFGAAYGTAKAGVGVCSMAVLRPDLIVKNIVPIVMAGIIGIYGLVVSVLVANDLTQKLPLYTGFIQLGAGLSVGLAGLAAGFAIGIVGDAGVRGTAQQPRLYVGMILILIFAEVLGLYGLIVALLMNSRSKAVC</sequence>
<feature type="transmembrane region" description="Helical" evidence="11">
    <location>
        <begin position="56"/>
        <end position="82"/>
    </location>
</feature>
<evidence type="ECO:0000256" key="2">
    <source>
        <dbReference type="ARBA" id="ARBA00007296"/>
    </source>
</evidence>
<evidence type="ECO:0000256" key="6">
    <source>
        <dbReference type="ARBA" id="ARBA00022989"/>
    </source>
</evidence>
<dbReference type="CDD" id="cd18176">
    <property type="entry name" value="ATP-synt_Vo_c_ATP6C_rpt2"/>
    <property type="match status" value="1"/>
</dbReference>
<accession>A0A1V6TVV7</accession>
<feature type="domain" description="V-ATPase proteolipid subunit C-like" evidence="12">
    <location>
        <begin position="140"/>
        <end position="199"/>
    </location>
</feature>
<feature type="transmembrane region" description="Helical" evidence="11">
    <location>
        <begin position="173"/>
        <end position="199"/>
    </location>
</feature>
<evidence type="ECO:0000256" key="3">
    <source>
        <dbReference type="ARBA" id="ARBA00022448"/>
    </source>
</evidence>
<evidence type="ECO:0000256" key="8">
    <source>
        <dbReference type="ARBA" id="ARBA00023136"/>
    </source>
</evidence>
<evidence type="ECO:0000256" key="9">
    <source>
        <dbReference type="ARBA" id="ARBA00045519"/>
    </source>
</evidence>
<comment type="subunit">
    <text evidence="10 11">V-ATPase is a heteromultimeric enzyme composed of a peripheral catalytic V1 complex (components A to H) attached to an integral membrane V0 proton pore complex (components: a, c, c', c'', d, e, f and VOA1). The decameric c-ring forms the proton-conducting pore, and is composed of eight proteolipid subunits c, one subunit c' and one subunit c''.</text>
</comment>
<dbReference type="OrthoDB" id="1744869at2759"/>
<evidence type="ECO:0000256" key="7">
    <source>
        <dbReference type="ARBA" id="ARBA00023065"/>
    </source>
</evidence>
<dbReference type="STRING" id="254877.A0A1V6TVV7"/>
<dbReference type="GO" id="GO:0033179">
    <property type="term" value="C:proton-transporting V-type ATPase, V0 domain"/>
    <property type="evidence" value="ECO:0007669"/>
    <property type="project" value="InterPro"/>
</dbReference>